<dbReference type="PANTHER" id="PTHR12841:SF6">
    <property type="entry name" value="PROTEIN UNC-50 HOMOLOG"/>
    <property type="match status" value="1"/>
</dbReference>
<dbReference type="AlphaFoldDB" id="A0A4T0FM57"/>
<dbReference type="OrthoDB" id="10027013at2759"/>
<feature type="transmembrane region" description="Helical" evidence="6">
    <location>
        <begin position="149"/>
        <end position="168"/>
    </location>
</feature>
<comment type="caution">
    <text evidence="7">The sequence shown here is derived from an EMBL/GenBank/DDBJ whole genome shotgun (WGS) entry which is preliminary data.</text>
</comment>
<organism evidence="7 8">
    <name type="scientific">Wallemia hederae</name>
    <dbReference type="NCBI Taxonomy" id="1540922"/>
    <lineage>
        <taxon>Eukaryota</taxon>
        <taxon>Fungi</taxon>
        <taxon>Dikarya</taxon>
        <taxon>Basidiomycota</taxon>
        <taxon>Wallemiomycotina</taxon>
        <taxon>Wallemiomycetes</taxon>
        <taxon>Wallemiales</taxon>
        <taxon>Wallemiaceae</taxon>
        <taxon>Wallemia</taxon>
    </lineage>
</organism>
<dbReference type="InterPro" id="IPR007881">
    <property type="entry name" value="UNC-50"/>
</dbReference>
<evidence type="ECO:0000313" key="8">
    <source>
        <dbReference type="Proteomes" id="UP000310189"/>
    </source>
</evidence>
<feature type="transmembrane region" description="Helical" evidence="6">
    <location>
        <begin position="24"/>
        <end position="44"/>
    </location>
</feature>
<evidence type="ECO:0000256" key="6">
    <source>
        <dbReference type="SAM" id="Phobius"/>
    </source>
</evidence>
<evidence type="ECO:0000256" key="3">
    <source>
        <dbReference type="ARBA" id="ARBA00022692"/>
    </source>
</evidence>
<evidence type="ECO:0000256" key="1">
    <source>
        <dbReference type="ARBA" id="ARBA00004141"/>
    </source>
</evidence>
<feature type="transmembrane region" description="Helical" evidence="6">
    <location>
        <begin position="99"/>
        <end position="117"/>
    </location>
</feature>
<keyword evidence="8" id="KW-1185">Reference proteome</keyword>
<dbReference type="PANTHER" id="PTHR12841">
    <property type="entry name" value="PROTEIN UNC-50 HOMOLOG"/>
    <property type="match status" value="1"/>
</dbReference>
<keyword evidence="3 6" id="KW-0812">Transmembrane</keyword>
<protein>
    <recommendedName>
        <fullName evidence="9">UNC-50-like protein</fullName>
    </recommendedName>
</protein>
<feature type="transmembrane region" description="Helical" evidence="6">
    <location>
        <begin position="175"/>
        <end position="197"/>
    </location>
</feature>
<dbReference type="Pfam" id="PF05216">
    <property type="entry name" value="UNC-50"/>
    <property type="match status" value="1"/>
</dbReference>
<reference evidence="7 8" key="1">
    <citation type="submission" date="2019-03" db="EMBL/GenBank/DDBJ databases">
        <title>Sequencing 23 genomes of Wallemia ichthyophaga.</title>
        <authorList>
            <person name="Gostincar C."/>
        </authorList>
    </citation>
    <scope>NUCLEOTIDE SEQUENCE [LARGE SCALE GENOMIC DNA]</scope>
    <source>
        <strain evidence="7 8">EXF-5753</strain>
    </source>
</reference>
<dbReference type="EMBL" id="SPNW01000026">
    <property type="protein sequence ID" value="TIA89542.1"/>
    <property type="molecule type" value="Genomic_DNA"/>
</dbReference>
<comment type="similarity">
    <text evidence="2">Belongs to the unc-50 family.</text>
</comment>
<comment type="subcellular location">
    <subcellularLocation>
        <location evidence="1">Membrane</location>
        <topology evidence="1">Multi-pass membrane protein</topology>
    </subcellularLocation>
</comment>
<gene>
    <name evidence="7" type="ORF">E3P99_01999</name>
</gene>
<feature type="transmembrane region" description="Helical" evidence="6">
    <location>
        <begin position="209"/>
        <end position="230"/>
    </location>
</feature>
<evidence type="ECO:0000256" key="4">
    <source>
        <dbReference type="ARBA" id="ARBA00022989"/>
    </source>
</evidence>
<sequence>MLPRPVNASATSSKYRRRNPLRSLNFDLALLQLFYLTISPRRFYRQLYYHKQTKNRWARDDPTIAIIISISLLIASLGWSISLGLGVRGVLKLALRMLLIDYALVGVILSTVFWLIANKLLTQQPSYTQSTTTSKTIEWNYALDVHTNGYAVIVLLLYLIQLFLWPLLVKREWICLLFGNTLYVVALLHYVHVTYLGYAALPSVNKSELLLFVAPIILILYMVSLVGFNIPRACLEWYFAISL</sequence>
<name>A0A4T0FM57_9BASI</name>
<evidence type="ECO:0008006" key="9">
    <source>
        <dbReference type="Google" id="ProtNLM"/>
    </source>
</evidence>
<keyword evidence="5 6" id="KW-0472">Membrane</keyword>
<keyword evidence="4 6" id="KW-1133">Transmembrane helix</keyword>
<accession>A0A4T0FM57</accession>
<evidence type="ECO:0000256" key="5">
    <source>
        <dbReference type="ARBA" id="ARBA00023136"/>
    </source>
</evidence>
<dbReference type="GO" id="GO:0000139">
    <property type="term" value="C:Golgi membrane"/>
    <property type="evidence" value="ECO:0007669"/>
    <property type="project" value="TreeGrafter"/>
</dbReference>
<proteinExistence type="inferred from homology"/>
<feature type="transmembrane region" description="Helical" evidence="6">
    <location>
        <begin position="64"/>
        <end position="87"/>
    </location>
</feature>
<evidence type="ECO:0000256" key="2">
    <source>
        <dbReference type="ARBA" id="ARBA00006293"/>
    </source>
</evidence>
<dbReference type="Proteomes" id="UP000310189">
    <property type="component" value="Unassembled WGS sequence"/>
</dbReference>
<evidence type="ECO:0000313" key="7">
    <source>
        <dbReference type="EMBL" id="TIA89542.1"/>
    </source>
</evidence>